<reference evidence="8" key="1">
    <citation type="submission" date="2016-10" db="EMBL/GenBank/DDBJ databases">
        <authorList>
            <person name="Varghese N."/>
            <person name="Submissions S."/>
        </authorList>
    </citation>
    <scope>NUCLEOTIDE SEQUENCE [LARGE SCALE GENOMIC DNA]</scope>
    <source>
        <strain evidence="8">DSM 17453</strain>
    </source>
</reference>
<dbReference type="InterPro" id="IPR006214">
    <property type="entry name" value="Bax_inhibitor_1-related"/>
</dbReference>
<feature type="transmembrane region" description="Helical" evidence="6">
    <location>
        <begin position="170"/>
        <end position="188"/>
    </location>
</feature>
<evidence type="ECO:0000313" key="7">
    <source>
        <dbReference type="EMBL" id="SEM34018.1"/>
    </source>
</evidence>
<gene>
    <name evidence="7" type="ORF">SAMN05421856_102491</name>
</gene>
<proteinExistence type="inferred from homology"/>
<keyword evidence="5 6" id="KW-0472">Membrane</keyword>
<evidence type="ECO:0000256" key="6">
    <source>
        <dbReference type="RuleBase" id="RU004379"/>
    </source>
</evidence>
<evidence type="ECO:0000256" key="5">
    <source>
        <dbReference type="ARBA" id="ARBA00023136"/>
    </source>
</evidence>
<keyword evidence="3 6" id="KW-0812">Transmembrane</keyword>
<dbReference type="STRING" id="295069.SAMN05421856_102491"/>
<evidence type="ECO:0000313" key="8">
    <source>
        <dbReference type="Proteomes" id="UP000199450"/>
    </source>
</evidence>
<protein>
    <recommendedName>
        <fullName evidence="9">Permease</fullName>
    </recommendedName>
</protein>
<organism evidence="7 8">
    <name type="scientific">Chryseobacterium taichungense</name>
    <dbReference type="NCBI Taxonomy" id="295069"/>
    <lineage>
        <taxon>Bacteria</taxon>
        <taxon>Pseudomonadati</taxon>
        <taxon>Bacteroidota</taxon>
        <taxon>Flavobacteriia</taxon>
        <taxon>Flavobacteriales</taxon>
        <taxon>Weeksellaceae</taxon>
        <taxon>Chryseobacterium group</taxon>
        <taxon>Chryseobacterium</taxon>
    </lineage>
</organism>
<feature type="transmembrane region" description="Helical" evidence="6">
    <location>
        <begin position="21"/>
        <end position="40"/>
    </location>
</feature>
<evidence type="ECO:0000256" key="2">
    <source>
        <dbReference type="ARBA" id="ARBA00010350"/>
    </source>
</evidence>
<dbReference type="GO" id="GO:0005886">
    <property type="term" value="C:plasma membrane"/>
    <property type="evidence" value="ECO:0007669"/>
    <property type="project" value="TreeGrafter"/>
</dbReference>
<name>A0A1H7XLC3_9FLAO</name>
<accession>A0A1H7XLC3</accession>
<dbReference type="Proteomes" id="UP000199450">
    <property type="component" value="Unassembled WGS sequence"/>
</dbReference>
<comment type="subcellular location">
    <subcellularLocation>
        <location evidence="1">Membrane</location>
        <topology evidence="1">Multi-pass membrane protein</topology>
    </subcellularLocation>
</comment>
<dbReference type="PANTHER" id="PTHR23291:SF50">
    <property type="entry name" value="PROTEIN LIFEGUARD 4"/>
    <property type="match status" value="1"/>
</dbReference>
<evidence type="ECO:0000256" key="1">
    <source>
        <dbReference type="ARBA" id="ARBA00004141"/>
    </source>
</evidence>
<dbReference type="Pfam" id="PF01027">
    <property type="entry name" value="Bax1-I"/>
    <property type="match status" value="1"/>
</dbReference>
<keyword evidence="4 6" id="KW-1133">Transmembrane helix</keyword>
<evidence type="ECO:0000256" key="4">
    <source>
        <dbReference type="ARBA" id="ARBA00022989"/>
    </source>
</evidence>
<keyword evidence="8" id="KW-1185">Reference proteome</keyword>
<feature type="transmembrane region" description="Helical" evidence="6">
    <location>
        <begin position="146"/>
        <end position="164"/>
    </location>
</feature>
<comment type="similarity">
    <text evidence="2 6">Belongs to the BI1 family.</text>
</comment>
<evidence type="ECO:0000256" key="3">
    <source>
        <dbReference type="ARBA" id="ARBA00022692"/>
    </source>
</evidence>
<feature type="transmembrane region" description="Helical" evidence="6">
    <location>
        <begin position="85"/>
        <end position="103"/>
    </location>
</feature>
<feature type="transmembrane region" description="Helical" evidence="6">
    <location>
        <begin position="200"/>
        <end position="219"/>
    </location>
</feature>
<dbReference type="AlphaFoldDB" id="A0A1H7XLC3"/>
<dbReference type="EMBL" id="FOBV01000002">
    <property type="protein sequence ID" value="SEM34018.1"/>
    <property type="molecule type" value="Genomic_DNA"/>
</dbReference>
<feature type="transmembrane region" description="Helical" evidence="6">
    <location>
        <begin position="115"/>
        <end position="134"/>
    </location>
</feature>
<evidence type="ECO:0008006" key="9">
    <source>
        <dbReference type="Google" id="ProtNLM"/>
    </source>
</evidence>
<sequence length="227" mass="25315">MTDVLVAHSSDVEKADFYKKTYLHVALSILAFIGVESVLLKTVPDQLIFAMFAQRYIWLLIIGVFWLASVLATKWSLSLSKSTQYFGLGFYILLEAVIFLPLIKIATLYAGPQVIYQAAMLTIAMFAGISTVAFTSKRDFSFLRNIIVIGGFISLGLIVGGMIFSFNLGLWFSVGMVILASATILYQTSKLKDSYSTNQYVGASLQLFASIMLLFWYILSILMSRRN</sequence>
<feature type="transmembrane region" description="Helical" evidence="6">
    <location>
        <begin position="52"/>
        <end position="73"/>
    </location>
</feature>
<dbReference type="PANTHER" id="PTHR23291">
    <property type="entry name" value="BAX INHIBITOR-RELATED"/>
    <property type="match status" value="1"/>
</dbReference>